<evidence type="ECO:0000256" key="1">
    <source>
        <dbReference type="SAM" id="MobiDB-lite"/>
    </source>
</evidence>
<feature type="signal peptide" evidence="2">
    <location>
        <begin position="1"/>
        <end position="19"/>
    </location>
</feature>
<dbReference type="AlphaFoldDB" id="A0A5C7WCK4"/>
<comment type="caution">
    <text evidence="3">The sequence shown here is derived from an EMBL/GenBank/DDBJ whole genome shotgun (WGS) entry which is preliminary data.</text>
</comment>
<gene>
    <name evidence="3" type="ORF">E6Q69_04075</name>
</gene>
<organism evidence="3 4">
    <name type="scientific">Aquipseudomonas alcaligenes</name>
    <name type="common">Pseudomonas alcaligenes</name>
    <dbReference type="NCBI Taxonomy" id="43263"/>
    <lineage>
        <taxon>Bacteria</taxon>
        <taxon>Pseudomonadati</taxon>
        <taxon>Pseudomonadota</taxon>
        <taxon>Gammaproteobacteria</taxon>
        <taxon>Pseudomonadales</taxon>
        <taxon>Pseudomonadaceae</taxon>
        <taxon>Aquipseudomonas</taxon>
    </lineage>
</organism>
<name>A0A5C7WCK4_AQUAC</name>
<accession>A0A5C7WCK4</accession>
<sequence>MKKWSLALVTVAMAATAQAEPISVPCEEFVAATGEPIPCQTIPAVQIERADFEAKKAAHAQGSATAANSPWAKASERPAEVQPQQAPSAEDCKMPIWMRPEGCPKS</sequence>
<proteinExistence type="predicted"/>
<evidence type="ECO:0000256" key="2">
    <source>
        <dbReference type="SAM" id="SignalP"/>
    </source>
</evidence>
<protein>
    <submittedName>
        <fullName evidence="3">Uncharacterized protein</fullName>
    </submittedName>
</protein>
<feature type="region of interest" description="Disordered" evidence="1">
    <location>
        <begin position="56"/>
        <end position="106"/>
    </location>
</feature>
<dbReference type="Proteomes" id="UP000321110">
    <property type="component" value="Unassembled WGS sequence"/>
</dbReference>
<reference evidence="3 4" key="1">
    <citation type="submission" date="2018-09" db="EMBL/GenBank/DDBJ databases">
        <title>Metagenome Assembled Genomes from an Advanced Water Purification Facility.</title>
        <authorList>
            <person name="Stamps B.W."/>
            <person name="Spear J.R."/>
        </authorList>
    </citation>
    <scope>NUCLEOTIDE SEQUENCE [LARGE SCALE GENOMIC DNA]</scope>
    <source>
        <strain evidence="3">Bin_52_1</strain>
    </source>
</reference>
<evidence type="ECO:0000313" key="3">
    <source>
        <dbReference type="EMBL" id="TXI34345.1"/>
    </source>
</evidence>
<dbReference type="EMBL" id="SSFO01000070">
    <property type="protein sequence ID" value="TXI34345.1"/>
    <property type="molecule type" value="Genomic_DNA"/>
</dbReference>
<feature type="chain" id="PRO_5023089001" evidence="2">
    <location>
        <begin position="20"/>
        <end position="106"/>
    </location>
</feature>
<evidence type="ECO:0000313" key="4">
    <source>
        <dbReference type="Proteomes" id="UP000321110"/>
    </source>
</evidence>
<keyword evidence="2" id="KW-0732">Signal</keyword>